<keyword evidence="2" id="KW-1185">Reference proteome</keyword>
<dbReference type="EMBL" id="CM056744">
    <property type="protein sequence ID" value="KAJ8667186.1"/>
    <property type="molecule type" value="Genomic_DNA"/>
</dbReference>
<protein>
    <submittedName>
        <fullName evidence="1">Uncharacterized protein</fullName>
    </submittedName>
</protein>
<comment type="caution">
    <text evidence="1">The sequence shown here is derived from an EMBL/GenBank/DDBJ whole genome shotgun (WGS) entry which is preliminary data.</text>
</comment>
<gene>
    <name evidence="1" type="ORF">QAD02_008848</name>
</gene>
<name>A0ACC2N8F7_9HYME</name>
<sequence length="501" mass="58120">MELATSEVLVSAVIILILIWYRRMSTNFEFWKKRNVAGPQPEFCFGNFKEVIMGRLHPGQLLKVFYDEFDREPVIGVYSLTGCPLLIVRDPDLIEDVLIKDFHVFRNRGFYCNARVDPLNQNLLNLEYEKWRPLRKRLSPVFTSGKLKEMFYLISDCASNLEKYTDKLIDKNEPIEFRELCAKFTTQVIGACAFGFDLEAICDDDSDFRKLGRVVFDAGFLSTCRRLLQDSFPRIYSLVRPLPYHKAYRFFIKSMKKTVQDRRKSDMRRNDFVDLMIDLQDQPDKLDNIDFNDMFLAGQAIAFFGAGFETSATTMSHALYELALNQNIQDKLREEVRKGLGDSENGLSYDCIKQIEYLNQVMKETLRKYPPGVILQRKVSEPYTFNGTKIRVPEGMKVLIPVWAIHHDPEIYPDPKKFDPERFDPKNLSARHPMSFLPYGGGPHICVGARFANYQTKVGIATIISKFKLEICDKTFKEYELNPRSLLLAPKEGIYLRVSRI</sequence>
<evidence type="ECO:0000313" key="1">
    <source>
        <dbReference type="EMBL" id="KAJ8667186.1"/>
    </source>
</evidence>
<organism evidence="1 2">
    <name type="scientific">Eretmocerus hayati</name>
    <dbReference type="NCBI Taxonomy" id="131215"/>
    <lineage>
        <taxon>Eukaryota</taxon>
        <taxon>Metazoa</taxon>
        <taxon>Ecdysozoa</taxon>
        <taxon>Arthropoda</taxon>
        <taxon>Hexapoda</taxon>
        <taxon>Insecta</taxon>
        <taxon>Pterygota</taxon>
        <taxon>Neoptera</taxon>
        <taxon>Endopterygota</taxon>
        <taxon>Hymenoptera</taxon>
        <taxon>Apocrita</taxon>
        <taxon>Proctotrupomorpha</taxon>
        <taxon>Chalcidoidea</taxon>
        <taxon>Aphelinidae</taxon>
        <taxon>Aphelininae</taxon>
        <taxon>Eretmocerus</taxon>
    </lineage>
</organism>
<reference evidence="1" key="1">
    <citation type="submission" date="2023-04" db="EMBL/GenBank/DDBJ databases">
        <title>A chromosome-level genome assembly of the parasitoid wasp Eretmocerus hayati.</title>
        <authorList>
            <person name="Zhong Y."/>
            <person name="Liu S."/>
            <person name="Liu Y."/>
        </authorList>
    </citation>
    <scope>NUCLEOTIDE SEQUENCE</scope>
    <source>
        <strain evidence="1">ZJU_SS_LIU_2023</strain>
    </source>
</reference>
<accession>A0ACC2N8F7</accession>
<dbReference type="Proteomes" id="UP001239111">
    <property type="component" value="Chromosome 4"/>
</dbReference>
<evidence type="ECO:0000313" key="2">
    <source>
        <dbReference type="Proteomes" id="UP001239111"/>
    </source>
</evidence>
<proteinExistence type="predicted"/>